<dbReference type="AlphaFoldDB" id="A0A504Y989"/>
<name>A0A504Y989_FASGI</name>
<gene>
    <name evidence="1" type="ORF">FGIG_01708</name>
</gene>
<dbReference type="STRING" id="46835.A0A504Y989"/>
<protein>
    <submittedName>
        <fullName evidence="1">Uncharacterized protein</fullName>
    </submittedName>
</protein>
<dbReference type="GO" id="GO:0000287">
    <property type="term" value="F:magnesium ion binding"/>
    <property type="evidence" value="ECO:0007669"/>
    <property type="project" value="InterPro"/>
</dbReference>
<evidence type="ECO:0000313" key="1">
    <source>
        <dbReference type="EMBL" id="TPP57543.1"/>
    </source>
</evidence>
<dbReference type="EMBL" id="SUNJ01013054">
    <property type="protein sequence ID" value="TPP57543.1"/>
    <property type="molecule type" value="Genomic_DNA"/>
</dbReference>
<keyword evidence="2" id="KW-1185">Reference proteome</keyword>
<dbReference type="GO" id="GO:0030145">
    <property type="term" value="F:manganese ion binding"/>
    <property type="evidence" value="ECO:0007669"/>
    <property type="project" value="InterPro"/>
</dbReference>
<dbReference type="OrthoDB" id="10391491at2759"/>
<comment type="caution">
    <text evidence="1">The sequence shown here is derived from an EMBL/GenBank/DDBJ whole genome shotgun (WGS) entry which is preliminary data.</text>
</comment>
<reference evidence="1 2" key="1">
    <citation type="submission" date="2019-04" db="EMBL/GenBank/DDBJ databases">
        <title>Annotation for the trematode Fasciola gigantica.</title>
        <authorList>
            <person name="Choi Y.-J."/>
        </authorList>
    </citation>
    <scope>NUCLEOTIDE SEQUENCE [LARGE SCALE GENOMIC DNA]</scope>
    <source>
        <strain evidence="1">Uganda_cow_1</strain>
    </source>
</reference>
<accession>A0A504Y989</accession>
<dbReference type="InterPro" id="IPR036580">
    <property type="entry name" value="PP2C_C_sf"/>
</dbReference>
<dbReference type="Proteomes" id="UP000316759">
    <property type="component" value="Unassembled WGS sequence"/>
</dbReference>
<dbReference type="GO" id="GO:0004721">
    <property type="term" value="F:phosphoprotein phosphatase activity"/>
    <property type="evidence" value="ECO:0007669"/>
    <property type="project" value="InterPro"/>
</dbReference>
<evidence type="ECO:0000313" key="2">
    <source>
        <dbReference type="Proteomes" id="UP000316759"/>
    </source>
</evidence>
<proteinExistence type="predicted"/>
<sequence>MFTELMDSSVREPESLNVNYVANVVQSMELPNYPPGGFITKRGFVEGLYDVRIRQNDWPSQSKESRVQ</sequence>
<dbReference type="Gene3D" id="1.10.10.430">
    <property type="entry name" value="Phosphatase 2C, C-terminal domain suprefamily"/>
    <property type="match status" value="1"/>
</dbReference>
<organism evidence="1 2">
    <name type="scientific">Fasciola gigantica</name>
    <name type="common">Giant liver fluke</name>
    <dbReference type="NCBI Taxonomy" id="46835"/>
    <lineage>
        <taxon>Eukaryota</taxon>
        <taxon>Metazoa</taxon>
        <taxon>Spiralia</taxon>
        <taxon>Lophotrochozoa</taxon>
        <taxon>Platyhelminthes</taxon>
        <taxon>Trematoda</taxon>
        <taxon>Digenea</taxon>
        <taxon>Plagiorchiida</taxon>
        <taxon>Echinostomata</taxon>
        <taxon>Echinostomatoidea</taxon>
        <taxon>Fasciolidae</taxon>
        <taxon>Fasciola</taxon>
    </lineage>
</organism>